<keyword evidence="13" id="KW-0234">DNA repair</keyword>
<keyword evidence="5" id="KW-0547">Nucleotide-binding</keyword>
<dbReference type="GO" id="GO:0007131">
    <property type="term" value="P:reciprocal meiotic recombination"/>
    <property type="evidence" value="ECO:0007669"/>
    <property type="project" value="EnsemblFungi"/>
</dbReference>
<dbReference type="Pfam" id="PF00271">
    <property type="entry name" value="Helicase_C"/>
    <property type="match status" value="1"/>
</dbReference>
<keyword evidence="4" id="KW-1017">Isopeptide bond</keyword>
<dbReference type="FunCoup" id="H2ARN4">
    <property type="interactions" value="69"/>
</dbReference>
<dbReference type="GO" id="GO:0005524">
    <property type="term" value="F:ATP binding"/>
    <property type="evidence" value="ECO:0007669"/>
    <property type="project" value="InterPro"/>
</dbReference>
<dbReference type="Gene3D" id="1.20.120.850">
    <property type="entry name" value="SWI2/SNF2 ATPases, N-terminal domain"/>
    <property type="match status" value="1"/>
</dbReference>
<feature type="domain" description="Helicase C-terminal" evidence="24">
    <location>
        <begin position="597"/>
        <end position="753"/>
    </location>
</feature>
<keyword evidence="7" id="KW-0378">Hydrolase</keyword>
<dbReference type="GO" id="GO:0000724">
    <property type="term" value="P:double-strand break repair via homologous recombination"/>
    <property type="evidence" value="ECO:0007669"/>
    <property type="project" value="TreeGrafter"/>
</dbReference>
<name>H2ARN4_KAZAF</name>
<dbReference type="STRING" id="1071382.H2ARN4"/>
<evidence type="ECO:0000256" key="22">
    <source>
        <dbReference type="ARBA" id="ARBA00082011"/>
    </source>
</evidence>
<comment type="subunit">
    <text evidence="18">Interacts with RAD51 and DMC1.</text>
</comment>
<comment type="subcellular location">
    <subcellularLocation>
        <location evidence="1">Nucleus</location>
    </subcellularLocation>
</comment>
<keyword evidence="12" id="KW-0233">DNA recombination</keyword>
<dbReference type="EMBL" id="HE650823">
    <property type="protein sequence ID" value="CCF57034.1"/>
    <property type="molecule type" value="Genomic_DNA"/>
</dbReference>
<dbReference type="PROSITE" id="PS51194">
    <property type="entry name" value="HELICASE_CTER"/>
    <property type="match status" value="1"/>
</dbReference>
<dbReference type="KEGG" id="kaf:KAFR_0C00390"/>
<dbReference type="InterPro" id="IPR049730">
    <property type="entry name" value="SNF2/RAD54-like_C"/>
</dbReference>
<organism evidence="25 26">
    <name type="scientific">Kazachstania africana (strain ATCC 22294 / BCRC 22015 / CBS 2517 / CECT 1963 / NBRC 1671 / NRRL Y-8276)</name>
    <name type="common">Yeast</name>
    <name type="synonym">Kluyveromyces africanus</name>
    <dbReference type="NCBI Taxonomy" id="1071382"/>
    <lineage>
        <taxon>Eukaryota</taxon>
        <taxon>Fungi</taxon>
        <taxon>Dikarya</taxon>
        <taxon>Ascomycota</taxon>
        <taxon>Saccharomycotina</taxon>
        <taxon>Saccharomycetes</taxon>
        <taxon>Saccharomycetales</taxon>
        <taxon>Saccharomycetaceae</taxon>
        <taxon>Kazachstania</taxon>
    </lineage>
</organism>
<evidence type="ECO:0000256" key="8">
    <source>
        <dbReference type="ARBA" id="ARBA00022806"/>
    </source>
</evidence>
<evidence type="ECO:0000256" key="2">
    <source>
        <dbReference type="ARBA" id="ARBA00007025"/>
    </source>
</evidence>
<accession>H2ARN4</accession>
<gene>
    <name evidence="25" type="primary">KAFR0C00390</name>
    <name evidence="25" type="ORF">KAFR_0C00390</name>
</gene>
<dbReference type="HOGENOM" id="CLU_000315_10_1_1"/>
<evidence type="ECO:0000256" key="7">
    <source>
        <dbReference type="ARBA" id="ARBA00022801"/>
    </source>
</evidence>
<evidence type="ECO:0000256" key="1">
    <source>
        <dbReference type="ARBA" id="ARBA00004123"/>
    </source>
</evidence>
<evidence type="ECO:0000256" key="12">
    <source>
        <dbReference type="ARBA" id="ARBA00023172"/>
    </source>
</evidence>
<dbReference type="PANTHER" id="PTHR45629:SF7">
    <property type="entry name" value="DNA EXCISION REPAIR PROTEIN ERCC-6-RELATED"/>
    <property type="match status" value="1"/>
</dbReference>
<comment type="similarity">
    <text evidence="2">Belongs to the SNF2/RAD54 helicase family.</text>
</comment>
<dbReference type="GO" id="GO:0005634">
    <property type="term" value="C:nucleus"/>
    <property type="evidence" value="ECO:0007669"/>
    <property type="project" value="UniProtKB-SubCell"/>
</dbReference>
<dbReference type="InterPro" id="IPR027417">
    <property type="entry name" value="P-loop_NTPase"/>
</dbReference>
<evidence type="ECO:0000313" key="26">
    <source>
        <dbReference type="Proteomes" id="UP000005220"/>
    </source>
</evidence>
<dbReference type="EC" id="3.6.4.12" evidence="3"/>
<dbReference type="Gene3D" id="3.40.50.10810">
    <property type="entry name" value="Tandem AAA-ATPase domain"/>
    <property type="match status" value="1"/>
</dbReference>
<dbReference type="eggNOG" id="KOG0390">
    <property type="taxonomic scope" value="Eukaryota"/>
</dbReference>
<dbReference type="CDD" id="cd18004">
    <property type="entry name" value="DEXHc_RAD54"/>
    <property type="match status" value="1"/>
</dbReference>
<evidence type="ECO:0000259" key="24">
    <source>
        <dbReference type="PROSITE" id="PS51194"/>
    </source>
</evidence>
<proteinExistence type="inferred from homology"/>
<dbReference type="InterPro" id="IPR038718">
    <property type="entry name" value="SNF2-like_sf"/>
</dbReference>
<keyword evidence="9" id="KW-0067">ATP-binding</keyword>
<dbReference type="GO" id="GO:0015616">
    <property type="term" value="F:DNA translocase activity"/>
    <property type="evidence" value="ECO:0007669"/>
    <property type="project" value="EnsemblFungi"/>
</dbReference>
<evidence type="ECO:0000256" key="18">
    <source>
        <dbReference type="ARBA" id="ARBA00065350"/>
    </source>
</evidence>
<comment type="catalytic activity">
    <reaction evidence="16">
        <text>ATP + H2O = ADP + phosphate + H(+)</text>
        <dbReference type="Rhea" id="RHEA:13065"/>
        <dbReference type="ChEBI" id="CHEBI:15377"/>
        <dbReference type="ChEBI" id="CHEBI:15378"/>
        <dbReference type="ChEBI" id="CHEBI:30616"/>
        <dbReference type="ChEBI" id="CHEBI:43474"/>
        <dbReference type="ChEBI" id="CHEBI:456216"/>
        <dbReference type="EC" id="3.6.4.12"/>
    </reaction>
</comment>
<evidence type="ECO:0000256" key="13">
    <source>
        <dbReference type="ARBA" id="ARBA00023204"/>
    </source>
</evidence>
<evidence type="ECO:0000256" key="14">
    <source>
        <dbReference type="ARBA" id="ARBA00023242"/>
    </source>
</evidence>
<keyword evidence="6" id="KW-0227">DNA damage</keyword>
<sequence length="882" mass="99904">MNLPKYENKPFKPPRKLGTNVNEKRVRSTVVKEQSPKKKLNISTTNKKYFTTMYRKQTSKKHKTWENDGYAILTKTKLSLYNDNGKFISSVTVQGIENSIEDTIIKIGSLEFQLDHLISDSEELASFHELIQPSKSSQTASSEIPSQPKKIKRSTIPITKLFQSNNLSTKKSKKSVTTNLANSTASMRFKPIFDVSTIETPIIMNKSPRAQVDVIVDPKISKILRPHQVEGVKFMYDCIFHLDRSSSVESNEKNLVLNENFDLNGCILADEMGLGKTLMTISLIWTLLKQTPYPQPENCSQNGITLVGHVKKIIIVCPVTLIMNWRNEFAKWLNLNKIGILILKSSNSTDMDKNAIKNFLKIQNIYQVLILGYEKVLSVSQELISLSSNIDLIVCDEGHRLKNTNSKVLNILKELNVKSKILLSGTPIQNDLIEFFTIIDFINPDIIGSFNQFKKNYIVPITKARDVKNKFNENVIETGEIKSQELIDLTSKFILRRTNAILNKYLPPRTDIILFCKPTKEQLTSFDNILLGSNLNFQSLLNNSTSSLALITLFKKICNSPSLANSDPYYNKLSSKDHKQMPRSVSTNSGKLKVLVSLVNSIKKMNNPMEKIVIVSNYTQTLDLIEGLISSLALTFVRLDGSTPVKQRNSIVSSFNNDQNVNVFLLSAKSGGVGLNLIGGSRLILFDNDWNPSVDLQAMSRIHRDGQKKHCFIYRLITTGCIDEKILQRQLMKNNLSLKFLDNDTNNNSNNNNDDLFDKADLKDLFTVVKNSNSNTHDLICSCKGDGRTITFDEEDDNKASEDMHRLGTWNSASNAQRIIDSIDTEKMKQKSKFIKKCLLDYRHINPVETNEFYDDAIHNNLEELRNYISFAFVKIGTNSSI</sequence>
<keyword evidence="26" id="KW-1185">Reference proteome</keyword>
<evidence type="ECO:0000256" key="6">
    <source>
        <dbReference type="ARBA" id="ARBA00022763"/>
    </source>
</evidence>
<evidence type="ECO:0000259" key="23">
    <source>
        <dbReference type="PROSITE" id="PS51192"/>
    </source>
</evidence>
<dbReference type="SUPFAM" id="SSF52540">
    <property type="entry name" value="P-loop containing nucleoside triphosphate hydrolases"/>
    <property type="match status" value="2"/>
</dbReference>
<feature type="domain" description="Helicase ATP-binding" evidence="23">
    <location>
        <begin position="257"/>
        <end position="445"/>
    </location>
</feature>
<dbReference type="GO" id="GO:0003678">
    <property type="term" value="F:DNA helicase activity"/>
    <property type="evidence" value="ECO:0007669"/>
    <property type="project" value="UniProtKB-EC"/>
</dbReference>
<evidence type="ECO:0000256" key="17">
    <source>
        <dbReference type="ARBA" id="ARBA00060154"/>
    </source>
</evidence>
<dbReference type="PANTHER" id="PTHR45629">
    <property type="entry name" value="SNF2/RAD54 FAMILY MEMBER"/>
    <property type="match status" value="1"/>
</dbReference>
<comment type="function">
    <text evidence="17">Involved in the recombinational repair of double-strand breaks (DSB) in DNA during mitosis and meiosis. Has DNA dependent ATPase activity. Promotes D-loop (displacement loop) formation with RAD51 recombinase. Modifies the topology of double-stranded DNA during the D-loop reaction to facilitate the invasion of the homologous duplex molecule by the initiating single-stranded DNA substrate. Required for adaptation from G2/M checkpoint arrest induced by a double strand break, by participating in monitoring the extent of single-stranded DNA produced by resection of DNA ends. This role is distinct from its roles in recombination. Promotes colocalization of RAD51 and DMC1 during meiotic recombination. Involved in crossover interference.</text>
</comment>
<keyword evidence="15" id="KW-0469">Meiosis</keyword>
<dbReference type="GO" id="GO:0045144">
    <property type="term" value="P:meiotic sister chromatid segregation"/>
    <property type="evidence" value="ECO:0007669"/>
    <property type="project" value="EnsemblFungi"/>
</dbReference>
<dbReference type="OrthoDB" id="413460at2759"/>
<keyword evidence="10" id="KW-0832">Ubl conjugation</keyword>
<dbReference type="InterPro" id="IPR001650">
    <property type="entry name" value="Helicase_C-like"/>
</dbReference>
<dbReference type="GO" id="GO:0030491">
    <property type="term" value="P:heteroduplex formation"/>
    <property type="evidence" value="ECO:0007669"/>
    <property type="project" value="EnsemblFungi"/>
</dbReference>
<evidence type="ECO:0000256" key="4">
    <source>
        <dbReference type="ARBA" id="ARBA00022499"/>
    </source>
</evidence>
<dbReference type="SMART" id="SM00490">
    <property type="entry name" value="HELICc"/>
    <property type="match status" value="1"/>
</dbReference>
<evidence type="ECO:0000256" key="15">
    <source>
        <dbReference type="ARBA" id="ARBA00023254"/>
    </source>
</evidence>
<evidence type="ECO:0000256" key="5">
    <source>
        <dbReference type="ARBA" id="ARBA00022741"/>
    </source>
</evidence>
<dbReference type="InterPro" id="IPR014001">
    <property type="entry name" value="Helicase_ATP-bd"/>
</dbReference>
<dbReference type="PROSITE" id="PS51192">
    <property type="entry name" value="HELICASE_ATP_BIND_1"/>
    <property type="match status" value="1"/>
</dbReference>
<evidence type="ECO:0000256" key="20">
    <source>
        <dbReference type="ARBA" id="ARBA00076096"/>
    </source>
</evidence>
<dbReference type="AlphaFoldDB" id="H2ARN4"/>
<dbReference type="Proteomes" id="UP000005220">
    <property type="component" value="Chromosome 3"/>
</dbReference>
<dbReference type="Gene3D" id="3.40.50.300">
    <property type="entry name" value="P-loop containing nucleotide triphosphate hydrolases"/>
    <property type="match status" value="1"/>
</dbReference>
<evidence type="ECO:0000256" key="9">
    <source>
        <dbReference type="ARBA" id="ARBA00022840"/>
    </source>
</evidence>
<dbReference type="Pfam" id="PF00176">
    <property type="entry name" value="SNF2-rel_dom"/>
    <property type="match status" value="1"/>
</dbReference>
<evidence type="ECO:0000256" key="19">
    <source>
        <dbReference type="ARBA" id="ARBA00072543"/>
    </source>
</evidence>
<dbReference type="RefSeq" id="XP_003956169.1">
    <property type="nucleotide sequence ID" value="XM_003956120.1"/>
</dbReference>
<dbReference type="GO" id="GO:0003690">
    <property type="term" value="F:double-stranded DNA binding"/>
    <property type="evidence" value="ECO:0007669"/>
    <property type="project" value="EnsemblFungi"/>
</dbReference>
<keyword evidence="14" id="KW-0539">Nucleus</keyword>
<keyword evidence="11" id="KW-0238">DNA-binding</keyword>
<evidence type="ECO:0000256" key="10">
    <source>
        <dbReference type="ARBA" id="ARBA00022843"/>
    </source>
</evidence>
<dbReference type="FunFam" id="3.40.50.10810:FF:000058">
    <property type="entry name" value="RDH54p DNA-dependent ATPase"/>
    <property type="match status" value="1"/>
</dbReference>
<keyword evidence="8" id="KW-0347">Helicase</keyword>
<dbReference type="CDD" id="cd18793">
    <property type="entry name" value="SF2_C_SNF"/>
    <property type="match status" value="1"/>
</dbReference>
<dbReference type="SMART" id="SM00487">
    <property type="entry name" value="DEXDc"/>
    <property type="match status" value="1"/>
</dbReference>
<evidence type="ECO:0000256" key="16">
    <source>
        <dbReference type="ARBA" id="ARBA00047995"/>
    </source>
</evidence>
<protein>
    <recommendedName>
        <fullName evidence="19">DNA repair and recombination protein RDH54</fullName>
        <ecNumber evidence="3">3.6.4.12</ecNumber>
    </recommendedName>
    <alternativeName>
        <fullName evidence="22">RAD homolog 54</fullName>
    </alternativeName>
    <alternativeName>
        <fullName evidence="21">Recombination factor TID1</fullName>
    </alternativeName>
    <alternativeName>
        <fullName evidence="20">Two hybrid interaction with DMC1 protein 1</fullName>
    </alternativeName>
</protein>
<evidence type="ECO:0000313" key="25">
    <source>
        <dbReference type="EMBL" id="CCF57034.1"/>
    </source>
</evidence>
<dbReference type="GO" id="GO:0016787">
    <property type="term" value="F:hydrolase activity"/>
    <property type="evidence" value="ECO:0007669"/>
    <property type="project" value="UniProtKB-KW"/>
</dbReference>
<dbReference type="GO" id="GO:0032392">
    <property type="term" value="P:DNA geometric change"/>
    <property type="evidence" value="ECO:0007669"/>
    <property type="project" value="EnsemblFungi"/>
</dbReference>
<evidence type="ECO:0000256" key="11">
    <source>
        <dbReference type="ARBA" id="ARBA00023125"/>
    </source>
</evidence>
<reference evidence="25 26" key="1">
    <citation type="journal article" date="2011" name="Proc. Natl. Acad. Sci. U.S.A.">
        <title>Evolutionary erosion of yeast sex chromosomes by mating-type switching accidents.</title>
        <authorList>
            <person name="Gordon J.L."/>
            <person name="Armisen D."/>
            <person name="Proux-Wera E."/>
            <person name="Oheigeartaigh S.S."/>
            <person name="Byrne K.P."/>
            <person name="Wolfe K.H."/>
        </authorList>
    </citation>
    <scope>NUCLEOTIDE SEQUENCE [LARGE SCALE GENOMIC DNA]</scope>
    <source>
        <strain evidence="26">ATCC 22294 / BCRC 22015 / CBS 2517 / CECT 1963 / NBRC 1671 / NRRL Y-8276</strain>
    </source>
</reference>
<dbReference type="GeneID" id="13884954"/>
<evidence type="ECO:0000256" key="3">
    <source>
        <dbReference type="ARBA" id="ARBA00012551"/>
    </source>
</evidence>
<dbReference type="InterPro" id="IPR050496">
    <property type="entry name" value="SNF2_RAD54_helicase_repair"/>
</dbReference>
<evidence type="ECO:0000256" key="21">
    <source>
        <dbReference type="ARBA" id="ARBA00077864"/>
    </source>
</evidence>
<dbReference type="InParanoid" id="H2ARN4"/>
<dbReference type="InterPro" id="IPR000330">
    <property type="entry name" value="SNF2_N"/>
</dbReference>